<dbReference type="InterPro" id="IPR005016">
    <property type="entry name" value="TDE1/TMS"/>
</dbReference>
<feature type="transmembrane region" description="Helical" evidence="6">
    <location>
        <begin position="124"/>
        <end position="141"/>
    </location>
</feature>
<keyword evidence="3 6" id="KW-0812">Transmembrane</keyword>
<sequence>MPIFSYAIHPHYPSNPPSSHFYYFSRAWNPMHTATPITIHARLTYLLMSFIPHPLIFIISTLGCFTLYFIMFLSIASTSKLHKLRELWHSGWWSSKIILWVGLMILPFLVPSAFIKFYEKIARFGVRVFLLIQLISIISFIKWLNDYYRSNKYAYKCHVHVMLLVTIAYVICIMGIILMYICYLMTNVSLHPKIDEGLLTPELMGLELPKDICNQKAESATKANWLTIISFIVVLLAMVIVTFSTDDTQAEDDVPYGYGFFHFVCATWFRGVILDYGVPLMVSAWTSSSFSVPSKGAKVCEIVWEQNEFYTLAWDVLISIS</sequence>
<keyword evidence="5 6" id="KW-0472">Membrane</keyword>
<dbReference type="EMBL" id="JARBHA010000002">
    <property type="protein sequence ID" value="KAJ9707603.1"/>
    <property type="molecule type" value="Genomic_DNA"/>
</dbReference>
<evidence type="ECO:0000256" key="3">
    <source>
        <dbReference type="ARBA" id="ARBA00022692"/>
    </source>
</evidence>
<dbReference type="GO" id="GO:0016020">
    <property type="term" value="C:membrane"/>
    <property type="evidence" value="ECO:0007669"/>
    <property type="project" value="UniProtKB-SubCell"/>
</dbReference>
<feature type="transmembrane region" description="Helical" evidence="6">
    <location>
        <begin position="256"/>
        <end position="278"/>
    </location>
</feature>
<name>A0AA39E407_VITRO</name>
<dbReference type="Pfam" id="PF03348">
    <property type="entry name" value="Serinc"/>
    <property type="match status" value="1"/>
</dbReference>
<dbReference type="PANTHER" id="PTHR10383:SF63">
    <property type="entry name" value="OS01G0179800 PROTEIN"/>
    <property type="match status" value="1"/>
</dbReference>
<dbReference type="Proteomes" id="UP001168098">
    <property type="component" value="Unassembled WGS sequence"/>
</dbReference>
<comment type="caution">
    <text evidence="7">The sequence shown here is derived from an EMBL/GenBank/DDBJ whole genome shotgun (WGS) entry which is preliminary data.</text>
</comment>
<accession>A0AA39E407</accession>
<feature type="transmembrane region" description="Helical" evidence="6">
    <location>
        <begin position="161"/>
        <end position="183"/>
    </location>
</feature>
<organism evidence="7 8">
    <name type="scientific">Vitis rotundifolia</name>
    <name type="common">Muscadine grape</name>
    <dbReference type="NCBI Taxonomy" id="103349"/>
    <lineage>
        <taxon>Eukaryota</taxon>
        <taxon>Viridiplantae</taxon>
        <taxon>Streptophyta</taxon>
        <taxon>Embryophyta</taxon>
        <taxon>Tracheophyta</taxon>
        <taxon>Spermatophyta</taxon>
        <taxon>Magnoliopsida</taxon>
        <taxon>eudicotyledons</taxon>
        <taxon>Gunneridae</taxon>
        <taxon>Pentapetalae</taxon>
        <taxon>rosids</taxon>
        <taxon>Vitales</taxon>
        <taxon>Vitaceae</taxon>
        <taxon>Viteae</taxon>
        <taxon>Vitis</taxon>
    </lineage>
</organism>
<evidence type="ECO:0000256" key="5">
    <source>
        <dbReference type="ARBA" id="ARBA00023136"/>
    </source>
</evidence>
<feature type="transmembrane region" description="Helical" evidence="6">
    <location>
        <begin position="225"/>
        <end position="244"/>
    </location>
</feature>
<protein>
    <submittedName>
        <fullName evidence="7">Uncharacterized protein</fullName>
    </submittedName>
</protein>
<comment type="subcellular location">
    <subcellularLocation>
        <location evidence="1">Membrane</location>
        <topology evidence="1">Multi-pass membrane protein</topology>
    </subcellularLocation>
</comment>
<evidence type="ECO:0000256" key="1">
    <source>
        <dbReference type="ARBA" id="ARBA00004141"/>
    </source>
</evidence>
<gene>
    <name evidence="7" type="ORF">PVL29_002576</name>
</gene>
<proteinExistence type="inferred from homology"/>
<reference evidence="7 8" key="1">
    <citation type="journal article" date="2023" name="BMC Biotechnol.">
        <title>Vitis rotundifolia cv Carlos genome sequencing.</title>
        <authorList>
            <person name="Huff M."/>
            <person name="Hulse-Kemp A."/>
            <person name="Scheffler B."/>
            <person name="Youngblood R."/>
            <person name="Simpson S."/>
            <person name="Babiker E."/>
            <person name="Staton M."/>
        </authorList>
    </citation>
    <scope>NUCLEOTIDE SEQUENCE [LARGE SCALE GENOMIC DNA]</scope>
    <source>
        <tissue evidence="7">Leaf</tissue>
    </source>
</reference>
<evidence type="ECO:0000313" key="8">
    <source>
        <dbReference type="Proteomes" id="UP001168098"/>
    </source>
</evidence>
<dbReference type="PANTHER" id="PTHR10383">
    <property type="entry name" value="SERINE INCORPORATOR"/>
    <property type="match status" value="1"/>
</dbReference>
<evidence type="ECO:0000313" key="7">
    <source>
        <dbReference type="EMBL" id="KAJ9707603.1"/>
    </source>
</evidence>
<keyword evidence="4 6" id="KW-1133">Transmembrane helix</keyword>
<dbReference type="AlphaFoldDB" id="A0AA39E407"/>
<evidence type="ECO:0000256" key="4">
    <source>
        <dbReference type="ARBA" id="ARBA00022989"/>
    </source>
</evidence>
<feature type="transmembrane region" description="Helical" evidence="6">
    <location>
        <begin position="55"/>
        <end position="77"/>
    </location>
</feature>
<feature type="transmembrane region" description="Helical" evidence="6">
    <location>
        <begin position="97"/>
        <end position="117"/>
    </location>
</feature>
<evidence type="ECO:0000256" key="6">
    <source>
        <dbReference type="SAM" id="Phobius"/>
    </source>
</evidence>
<keyword evidence="8" id="KW-1185">Reference proteome</keyword>
<evidence type="ECO:0000256" key="2">
    <source>
        <dbReference type="ARBA" id="ARBA00006665"/>
    </source>
</evidence>
<comment type="similarity">
    <text evidence="2">Belongs to the TDE1 family.</text>
</comment>